<evidence type="ECO:0000313" key="1">
    <source>
        <dbReference type="EMBL" id="KAK5100184.1"/>
    </source>
</evidence>
<name>A0ABR0KLU9_9EURO</name>
<comment type="caution">
    <text evidence="1">The sequence shown here is derived from an EMBL/GenBank/DDBJ whole genome shotgun (WGS) entry which is preliminary data.</text>
</comment>
<gene>
    <name evidence="1" type="ORF">LTR24_000979</name>
</gene>
<dbReference type="Proteomes" id="UP001345013">
    <property type="component" value="Unassembled WGS sequence"/>
</dbReference>
<proteinExistence type="predicted"/>
<evidence type="ECO:0000313" key="2">
    <source>
        <dbReference type="Proteomes" id="UP001345013"/>
    </source>
</evidence>
<reference evidence="1 2" key="1">
    <citation type="submission" date="2023-08" db="EMBL/GenBank/DDBJ databases">
        <title>Black Yeasts Isolated from many extreme environments.</title>
        <authorList>
            <person name="Coleine C."/>
            <person name="Stajich J.E."/>
            <person name="Selbmann L."/>
        </authorList>
    </citation>
    <scope>NUCLEOTIDE SEQUENCE [LARGE SCALE GENOMIC DNA]</scope>
    <source>
        <strain evidence="1 2">CCFEE 5885</strain>
    </source>
</reference>
<accession>A0ABR0KLU9</accession>
<protein>
    <submittedName>
        <fullName evidence="1">Uncharacterized protein</fullName>
    </submittedName>
</protein>
<sequence length="200" mass="23256">MGDVIAKVFGTKESEQPQQDKIRNGPTIWCKECLETEDVGDMVPPLNRAEICTYHVDERLKAIPKEVEEEIERRAKEMADKLVKKEEAKIPMTVEQIWRMWLIGAIGMYQLVPEGREMSVDYKDAIVNGLKEVPSGSKMVDLMEHMATDLNKGQDEYIGLRRRRDSIAISAARRETIEMRMREDFFWLPTRFADVYKKTE</sequence>
<dbReference type="EMBL" id="JAVRRG010000007">
    <property type="protein sequence ID" value="KAK5100184.1"/>
    <property type="molecule type" value="Genomic_DNA"/>
</dbReference>
<organism evidence="1 2">
    <name type="scientific">Lithohypha guttulata</name>
    <dbReference type="NCBI Taxonomy" id="1690604"/>
    <lineage>
        <taxon>Eukaryota</taxon>
        <taxon>Fungi</taxon>
        <taxon>Dikarya</taxon>
        <taxon>Ascomycota</taxon>
        <taxon>Pezizomycotina</taxon>
        <taxon>Eurotiomycetes</taxon>
        <taxon>Chaetothyriomycetidae</taxon>
        <taxon>Chaetothyriales</taxon>
        <taxon>Trichomeriaceae</taxon>
        <taxon>Lithohypha</taxon>
    </lineage>
</organism>
<keyword evidence="2" id="KW-1185">Reference proteome</keyword>